<dbReference type="AlphaFoldDB" id="X1ACG5"/>
<protein>
    <submittedName>
        <fullName evidence="1">Uncharacterized protein</fullName>
    </submittedName>
</protein>
<reference evidence="1" key="1">
    <citation type="journal article" date="2014" name="Front. Microbiol.">
        <title>High frequency of phylogenetically diverse reductive dehalogenase-homologous genes in deep subseafloor sedimentary metagenomes.</title>
        <authorList>
            <person name="Kawai M."/>
            <person name="Futagami T."/>
            <person name="Toyoda A."/>
            <person name="Takaki Y."/>
            <person name="Nishi S."/>
            <person name="Hori S."/>
            <person name="Arai W."/>
            <person name="Tsubouchi T."/>
            <person name="Morono Y."/>
            <person name="Uchiyama I."/>
            <person name="Ito T."/>
            <person name="Fujiyama A."/>
            <person name="Inagaki F."/>
            <person name="Takami H."/>
        </authorList>
    </citation>
    <scope>NUCLEOTIDE SEQUENCE</scope>
    <source>
        <strain evidence="1">Expedition CK06-06</strain>
    </source>
</reference>
<comment type="caution">
    <text evidence="1">The sequence shown here is derived from an EMBL/GenBank/DDBJ whole genome shotgun (WGS) entry which is preliminary data.</text>
</comment>
<organism evidence="1">
    <name type="scientific">marine sediment metagenome</name>
    <dbReference type="NCBI Taxonomy" id="412755"/>
    <lineage>
        <taxon>unclassified sequences</taxon>
        <taxon>metagenomes</taxon>
        <taxon>ecological metagenomes</taxon>
    </lineage>
</organism>
<gene>
    <name evidence="1" type="ORF">S01H4_33434</name>
</gene>
<dbReference type="EMBL" id="BART01017596">
    <property type="protein sequence ID" value="GAG79589.1"/>
    <property type="molecule type" value="Genomic_DNA"/>
</dbReference>
<sequence length="39" mass="4901">MIGLQKRLVFAVRGETFLEYRREQLVFQIKRLWKEYLEI</sequence>
<evidence type="ECO:0000313" key="1">
    <source>
        <dbReference type="EMBL" id="GAG79589.1"/>
    </source>
</evidence>
<proteinExistence type="predicted"/>
<accession>X1ACG5</accession>
<feature type="non-terminal residue" evidence="1">
    <location>
        <position position="39"/>
    </location>
</feature>
<name>X1ACG5_9ZZZZ</name>